<sequence>MPIRRLRVDHGAMAFRPLAETLITSRSGKIHAEGALQSFPQQTDVGPFCFELTRRLTSDLNRR</sequence>
<comment type="caution">
    <text evidence="1">The sequence shown here is derived from an EMBL/GenBank/DDBJ whole genome shotgun (WGS) entry which is preliminary data.</text>
</comment>
<gene>
    <name evidence="1" type="ORF">C4D60_Mb05t29610</name>
</gene>
<reference evidence="1 2" key="1">
    <citation type="journal article" date="2019" name="Nat. Plants">
        <title>Genome sequencing of Musa balbisiana reveals subgenome evolution and function divergence in polyploid bananas.</title>
        <authorList>
            <person name="Yao X."/>
        </authorList>
    </citation>
    <scope>NUCLEOTIDE SEQUENCE [LARGE SCALE GENOMIC DNA]</scope>
    <source>
        <strain evidence="2">cv. DH-PKW</strain>
        <tissue evidence="1">Leaves</tissue>
    </source>
</reference>
<proteinExistence type="predicted"/>
<accession>A0A4S8JZQ6</accession>
<dbReference type="EMBL" id="PYDT01000003">
    <property type="protein sequence ID" value="THU67901.1"/>
    <property type="molecule type" value="Genomic_DNA"/>
</dbReference>
<dbReference type="AlphaFoldDB" id="A0A4S8JZQ6"/>
<protein>
    <submittedName>
        <fullName evidence="1">Uncharacterized protein</fullName>
    </submittedName>
</protein>
<dbReference type="Proteomes" id="UP000317650">
    <property type="component" value="Chromosome 5"/>
</dbReference>
<keyword evidence="2" id="KW-1185">Reference proteome</keyword>
<evidence type="ECO:0000313" key="1">
    <source>
        <dbReference type="EMBL" id="THU67901.1"/>
    </source>
</evidence>
<organism evidence="1 2">
    <name type="scientific">Musa balbisiana</name>
    <name type="common">Banana</name>
    <dbReference type="NCBI Taxonomy" id="52838"/>
    <lineage>
        <taxon>Eukaryota</taxon>
        <taxon>Viridiplantae</taxon>
        <taxon>Streptophyta</taxon>
        <taxon>Embryophyta</taxon>
        <taxon>Tracheophyta</taxon>
        <taxon>Spermatophyta</taxon>
        <taxon>Magnoliopsida</taxon>
        <taxon>Liliopsida</taxon>
        <taxon>Zingiberales</taxon>
        <taxon>Musaceae</taxon>
        <taxon>Musa</taxon>
    </lineage>
</organism>
<evidence type="ECO:0000313" key="2">
    <source>
        <dbReference type="Proteomes" id="UP000317650"/>
    </source>
</evidence>
<name>A0A4S8JZQ6_MUSBA</name>